<evidence type="ECO:0000313" key="7">
    <source>
        <dbReference type="Proteomes" id="UP000005220"/>
    </source>
</evidence>
<dbReference type="InterPro" id="IPR000679">
    <property type="entry name" value="Znf_GATA"/>
</dbReference>
<dbReference type="Pfam" id="PF00320">
    <property type="entry name" value="GATA"/>
    <property type="match status" value="1"/>
</dbReference>
<organism evidence="6 7">
    <name type="scientific">Kazachstania africana (strain ATCC 22294 / BCRC 22015 / CBS 2517 / CECT 1963 / NBRC 1671 / NRRL Y-8276)</name>
    <name type="common">Yeast</name>
    <name type="synonym">Kluyveromyces africanus</name>
    <dbReference type="NCBI Taxonomy" id="1071382"/>
    <lineage>
        <taxon>Eukaryota</taxon>
        <taxon>Fungi</taxon>
        <taxon>Dikarya</taxon>
        <taxon>Ascomycota</taxon>
        <taxon>Saccharomycotina</taxon>
        <taxon>Saccharomycetes</taxon>
        <taxon>Saccharomycetales</taxon>
        <taxon>Saccharomycetaceae</taxon>
        <taxon>Kazachstania</taxon>
    </lineage>
</organism>
<dbReference type="PROSITE" id="PS50114">
    <property type="entry name" value="GATA_ZN_FINGER_2"/>
    <property type="match status" value="1"/>
</dbReference>
<evidence type="ECO:0000256" key="2">
    <source>
        <dbReference type="ARBA" id="ARBA00022771"/>
    </source>
</evidence>
<dbReference type="RefSeq" id="XP_003956024.1">
    <property type="nucleotide sequence ID" value="XM_003955975.1"/>
</dbReference>
<dbReference type="HOGENOM" id="CLU_475714_0_0_1"/>
<dbReference type="InterPro" id="IPR051140">
    <property type="entry name" value="GATA_TF"/>
</dbReference>
<dbReference type="AlphaFoldDB" id="H2AR89"/>
<evidence type="ECO:0000256" key="3">
    <source>
        <dbReference type="ARBA" id="ARBA00022833"/>
    </source>
</evidence>
<keyword evidence="1" id="KW-0479">Metal-binding</keyword>
<dbReference type="SUPFAM" id="SSF57716">
    <property type="entry name" value="Glucocorticoid receptor-like (DNA-binding domain)"/>
    <property type="match status" value="1"/>
</dbReference>
<dbReference type="InterPro" id="IPR013088">
    <property type="entry name" value="Znf_NHR/GATA"/>
</dbReference>
<evidence type="ECO:0000256" key="4">
    <source>
        <dbReference type="PROSITE-ProRule" id="PRU00094"/>
    </source>
</evidence>
<evidence type="ECO:0000256" key="1">
    <source>
        <dbReference type="ARBA" id="ARBA00022723"/>
    </source>
</evidence>
<dbReference type="STRING" id="1071382.H2AR89"/>
<name>H2AR89_KAZAF</name>
<dbReference type="OrthoDB" id="2162994at2759"/>
<dbReference type="EMBL" id="HE650822">
    <property type="protein sequence ID" value="CCF56889.1"/>
    <property type="molecule type" value="Genomic_DNA"/>
</dbReference>
<dbReference type="GeneID" id="13884771"/>
<dbReference type="GO" id="GO:0006355">
    <property type="term" value="P:regulation of DNA-templated transcription"/>
    <property type="evidence" value="ECO:0007669"/>
    <property type="project" value="InterPro"/>
</dbReference>
<evidence type="ECO:0000313" key="6">
    <source>
        <dbReference type="EMBL" id="CCF56889.1"/>
    </source>
</evidence>
<dbReference type="GO" id="GO:0008270">
    <property type="term" value="F:zinc ion binding"/>
    <property type="evidence" value="ECO:0007669"/>
    <property type="project" value="UniProtKB-KW"/>
</dbReference>
<protein>
    <recommendedName>
        <fullName evidence="5">GATA-type domain-containing protein</fullName>
    </recommendedName>
</protein>
<dbReference type="PANTHER" id="PTHR45658">
    <property type="entry name" value="GATA TRANSCRIPTION FACTOR"/>
    <property type="match status" value="1"/>
</dbReference>
<dbReference type="Proteomes" id="UP000005220">
    <property type="component" value="Chromosome 2"/>
</dbReference>
<sequence>MAATTFDTGRFLGQYSAKKLPPLSQPKSDRGALGKHNIFDCLNNQELLSVPRSTVFLSDIPNFEKGVTALSQSNNIDNTKFNNSKISLPGISTVINSTNLYSRDNFTTNSVSNPSRSFSINSTTTSASIADVTDTTPPQHSAALGALFQVVDNEYKKNCDEMYQQCIVDVMKERQKFENTFKTLQMTRIDNVSSTSILEYIDEQKLINLMKSSDYITLKFSQLLEIKQKSLYHTTTKISKCSTPTIKSTDNLFSVNLPSPLTAVSSRGTQITPVKYYSTPNLVSSASNRNLFPSTKPDPHLHYERAHFQRGPESNSNIQVASSLRFLQPQVKRHYVPVVKLRERQSNIDVHYGPRMVDGYEISGQNSNLKSEEQTSSVAMTPILTDDRVTTFKDIMIVNPKVCDPSKRPLAYTQPLESYFDSDEEEETAQIISSGSSSSSGNLLEGVNNVSREGKPYRIVKHNGGNRRRKKKAPKFTRDEHGNLKTCVHCSDADTAEWRVGPYGERTLCNACGLFHRKLTDKFGVKYSNILMRYRKRINPFNRRVPAFIEVPANFVKKLLADPTIDQNFFNIK</sequence>
<keyword evidence="2 4" id="KW-0863">Zinc-finger</keyword>
<proteinExistence type="predicted"/>
<dbReference type="SMART" id="SM00401">
    <property type="entry name" value="ZnF_GATA"/>
    <property type="match status" value="1"/>
</dbReference>
<gene>
    <name evidence="6" type="primary">KAFR0B05930</name>
    <name evidence="6" type="ORF">KAFR_0B05930</name>
</gene>
<keyword evidence="3" id="KW-0862">Zinc</keyword>
<dbReference type="CDD" id="cd00202">
    <property type="entry name" value="ZnF_GATA"/>
    <property type="match status" value="1"/>
</dbReference>
<reference evidence="6 7" key="1">
    <citation type="journal article" date="2011" name="Proc. Natl. Acad. Sci. U.S.A.">
        <title>Evolutionary erosion of yeast sex chromosomes by mating-type switching accidents.</title>
        <authorList>
            <person name="Gordon J.L."/>
            <person name="Armisen D."/>
            <person name="Proux-Wera E."/>
            <person name="Oheigeartaigh S.S."/>
            <person name="Byrne K.P."/>
            <person name="Wolfe K.H."/>
        </authorList>
    </citation>
    <scope>NUCLEOTIDE SEQUENCE [LARGE SCALE GENOMIC DNA]</scope>
    <source>
        <strain evidence="7">ATCC 22294 / BCRC 22015 / CBS 2517 / CECT 1963 / NBRC 1671 / NRRL Y-8276</strain>
    </source>
</reference>
<dbReference type="InParanoid" id="H2AR89"/>
<dbReference type="GO" id="GO:0043565">
    <property type="term" value="F:sequence-specific DNA binding"/>
    <property type="evidence" value="ECO:0007669"/>
    <property type="project" value="InterPro"/>
</dbReference>
<accession>H2AR89</accession>
<dbReference type="eggNOG" id="KOG1601">
    <property type="taxonomic scope" value="Eukaryota"/>
</dbReference>
<evidence type="ECO:0000259" key="5">
    <source>
        <dbReference type="PROSITE" id="PS50114"/>
    </source>
</evidence>
<dbReference type="Gene3D" id="3.30.50.10">
    <property type="entry name" value="Erythroid Transcription Factor GATA-1, subunit A"/>
    <property type="match status" value="1"/>
</dbReference>
<feature type="domain" description="GATA-type" evidence="5">
    <location>
        <begin position="481"/>
        <end position="517"/>
    </location>
</feature>
<keyword evidence="7" id="KW-1185">Reference proteome</keyword>
<dbReference type="KEGG" id="kaf:KAFR_0B05930"/>